<evidence type="ECO:0000256" key="2">
    <source>
        <dbReference type="ARBA" id="ARBA00022448"/>
    </source>
</evidence>
<protein>
    <submittedName>
        <fullName evidence="7">MFS general substrate transporter</fullName>
    </submittedName>
</protein>
<feature type="transmembrane region" description="Helical" evidence="6">
    <location>
        <begin position="30"/>
        <end position="54"/>
    </location>
</feature>
<evidence type="ECO:0000256" key="1">
    <source>
        <dbReference type="ARBA" id="ARBA00004141"/>
    </source>
</evidence>
<dbReference type="STRING" id="1392255.A0A2I1BUL4"/>
<feature type="transmembrane region" description="Helical" evidence="6">
    <location>
        <begin position="167"/>
        <end position="190"/>
    </location>
</feature>
<dbReference type="VEuPathDB" id="FungiDB:P174DRAFT_455277"/>
<sequence>MADFSEYTGPSDEWTALESTLPAPTPGLSVYLVGLYWGITCPLYGISFFLPSIIKDLGYTSSTAQLLTVPIYITAAGVAVGAAWLSDRHKQRSPFILFFMSLIAIGFIIVISSTGRGVPGLVYLGAFIAVVGIYPAFPGNVTWISVNLAGDYKRAAGMALHIGPGNFAGVWILGPVSPMVITVSSSLAMSSNFYRSKDAPNYILGHTLELGFCMMGIIAVVILRLKYQRINRKRERLDLSQYDVYQMNRDSILPDGGSQWLALYRYM</sequence>
<dbReference type="GeneID" id="36536633"/>
<dbReference type="OrthoDB" id="2962993at2759"/>
<dbReference type="GO" id="GO:0016020">
    <property type="term" value="C:membrane"/>
    <property type="evidence" value="ECO:0007669"/>
    <property type="project" value="UniProtKB-SubCell"/>
</dbReference>
<keyword evidence="8" id="KW-1185">Reference proteome</keyword>
<keyword evidence="2" id="KW-0813">Transport</keyword>
<dbReference type="OMA" id="HAINVAC"/>
<dbReference type="PANTHER" id="PTHR43791">
    <property type="entry name" value="PERMEASE-RELATED"/>
    <property type="match status" value="1"/>
</dbReference>
<dbReference type="SUPFAM" id="SSF103473">
    <property type="entry name" value="MFS general substrate transporter"/>
    <property type="match status" value="1"/>
</dbReference>
<keyword evidence="3 6" id="KW-0812">Transmembrane</keyword>
<evidence type="ECO:0000313" key="8">
    <source>
        <dbReference type="Proteomes" id="UP000234474"/>
    </source>
</evidence>
<gene>
    <name evidence="7" type="ORF">P174DRAFT_455277</name>
</gene>
<proteinExistence type="predicted"/>
<dbReference type="AlphaFoldDB" id="A0A2I1BUL4"/>
<dbReference type="EMBL" id="MSZS01000011">
    <property type="protein sequence ID" value="PKX89093.1"/>
    <property type="molecule type" value="Genomic_DNA"/>
</dbReference>
<feature type="transmembrane region" description="Helical" evidence="6">
    <location>
        <begin position="202"/>
        <end position="225"/>
    </location>
</feature>
<dbReference type="Gene3D" id="1.20.1250.20">
    <property type="entry name" value="MFS general substrate transporter like domains"/>
    <property type="match status" value="1"/>
</dbReference>
<dbReference type="PANTHER" id="PTHR43791:SF18">
    <property type="entry name" value="NICOTINIC ACID TRANSPORTER TNA1, PUTATIVE (AFU_ORTHOLOGUE AFUA_3G03820)-RELATED"/>
    <property type="match status" value="1"/>
</dbReference>
<dbReference type="GO" id="GO:0022857">
    <property type="term" value="F:transmembrane transporter activity"/>
    <property type="evidence" value="ECO:0007669"/>
    <property type="project" value="TreeGrafter"/>
</dbReference>
<dbReference type="Proteomes" id="UP000234474">
    <property type="component" value="Unassembled WGS sequence"/>
</dbReference>
<evidence type="ECO:0000256" key="3">
    <source>
        <dbReference type="ARBA" id="ARBA00022692"/>
    </source>
</evidence>
<organism evidence="7 8">
    <name type="scientific">Aspergillus novofumigatus (strain IBT 16806)</name>
    <dbReference type="NCBI Taxonomy" id="1392255"/>
    <lineage>
        <taxon>Eukaryota</taxon>
        <taxon>Fungi</taxon>
        <taxon>Dikarya</taxon>
        <taxon>Ascomycota</taxon>
        <taxon>Pezizomycotina</taxon>
        <taxon>Eurotiomycetes</taxon>
        <taxon>Eurotiomycetidae</taxon>
        <taxon>Eurotiales</taxon>
        <taxon>Aspergillaceae</taxon>
        <taxon>Aspergillus</taxon>
        <taxon>Aspergillus subgen. Fumigati</taxon>
    </lineage>
</organism>
<evidence type="ECO:0000313" key="7">
    <source>
        <dbReference type="EMBL" id="PKX89093.1"/>
    </source>
</evidence>
<evidence type="ECO:0000256" key="6">
    <source>
        <dbReference type="SAM" id="Phobius"/>
    </source>
</evidence>
<accession>A0A2I1BUL4</accession>
<evidence type="ECO:0000256" key="4">
    <source>
        <dbReference type="ARBA" id="ARBA00022989"/>
    </source>
</evidence>
<dbReference type="RefSeq" id="XP_024677688.1">
    <property type="nucleotide sequence ID" value="XM_024829307.1"/>
</dbReference>
<feature type="transmembrane region" description="Helical" evidence="6">
    <location>
        <begin position="66"/>
        <end position="85"/>
    </location>
</feature>
<dbReference type="FunFam" id="1.20.1250.20:FF:000068">
    <property type="entry name" value="MFS general substrate transporter"/>
    <property type="match status" value="1"/>
</dbReference>
<feature type="transmembrane region" description="Helical" evidence="6">
    <location>
        <begin position="121"/>
        <end position="146"/>
    </location>
</feature>
<evidence type="ECO:0000256" key="5">
    <source>
        <dbReference type="ARBA" id="ARBA00023136"/>
    </source>
</evidence>
<keyword evidence="4 6" id="KW-1133">Transmembrane helix</keyword>
<comment type="caution">
    <text evidence="7">The sequence shown here is derived from an EMBL/GenBank/DDBJ whole genome shotgun (WGS) entry which is preliminary data.</text>
</comment>
<dbReference type="InterPro" id="IPR036259">
    <property type="entry name" value="MFS_trans_sf"/>
</dbReference>
<reference evidence="8" key="1">
    <citation type="journal article" date="2018" name="Proc. Natl. Acad. Sci. U.S.A.">
        <title>Linking secondary metabolites to gene clusters through genome sequencing of six diverse Aspergillus species.</title>
        <authorList>
            <person name="Kaerboelling I."/>
            <person name="Vesth T.C."/>
            <person name="Frisvad J.C."/>
            <person name="Nybo J.L."/>
            <person name="Theobald S."/>
            <person name="Kuo A."/>
            <person name="Bowyer P."/>
            <person name="Matsuda Y."/>
            <person name="Mondo S."/>
            <person name="Lyhne E.K."/>
            <person name="Kogle M.E."/>
            <person name="Clum A."/>
            <person name="Lipzen A."/>
            <person name="Salamov A."/>
            <person name="Ngan C.Y."/>
            <person name="Daum C."/>
            <person name="Chiniquy J."/>
            <person name="Barry K."/>
            <person name="LaButti K."/>
            <person name="Haridas S."/>
            <person name="Simmons B.A."/>
            <person name="Magnuson J.K."/>
            <person name="Mortensen U.H."/>
            <person name="Larsen T.O."/>
            <person name="Grigoriev I.V."/>
            <person name="Baker S.E."/>
            <person name="Andersen M.R."/>
        </authorList>
    </citation>
    <scope>NUCLEOTIDE SEQUENCE [LARGE SCALE GENOMIC DNA]</scope>
    <source>
        <strain evidence="8">IBT 16806</strain>
    </source>
</reference>
<comment type="subcellular location">
    <subcellularLocation>
        <location evidence="1">Membrane</location>
        <topology evidence="1">Multi-pass membrane protein</topology>
    </subcellularLocation>
</comment>
<feature type="transmembrane region" description="Helical" evidence="6">
    <location>
        <begin position="97"/>
        <end position="115"/>
    </location>
</feature>
<name>A0A2I1BUL4_ASPN1</name>
<keyword evidence="5 6" id="KW-0472">Membrane</keyword>